<dbReference type="Gene3D" id="3.30.710.10">
    <property type="entry name" value="Potassium Channel Kv1.1, Chain A"/>
    <property type="match status" value="2"/>
</dbReference>
<dbReference type="SMART" id="SM00225">
    <property type="entry name" value="BTB"/>
    <property type="match status" value="2"/>
</dbReference>
<keyword evidence="2" id="KW-0677">Repeat</keyword>
<accession>A0ABM3F5F3</accession>
<dbReference type="InterPro" id="IPR006652">
    <property type="entry name" value="Kelch_1"/>
</dbReference>
<proteinExistence type="predicted"/>
<evidence type="ECO:0000313" key="4">
    <source>
        <dbReference type="Proteomes" id="UP001652741"/>
    </source>
</evidence>
<evidence type="ECO:0000259" key="3">
    <source>
        <dbReference type="PROSITE" id="PS50097"/>
    </source>
</evidence>
<dbReference type="PROSITE" id="PS50097">
    <property type="entry name" value="BTB"/>
    <property type="match status" value="2"/>
</dbReference>
<dbReference type="InterPro" id="IPR015915">
    <property type="entry name" value="Kelch-typ_b-propeller"/>
</dbReference>
<protein>
    <submittedName>
        <fullName evidence="5">Kelch-like protein 33</fullName>
    </submittedName>
</protein>
<reference evidence="5" key="1">
    <citation type="submission" date="2025-08" db="UniProtKB">
        <authorList>
            <consortium name="RefSeq"/>
        </authorList>
    </citation>
    <scope>IDENTIFICATION</scope>
</reference>
<dbReference type="InterPro" id="IPR056737">
    <property type="entry name" value="Beta-prop_ATRN-MKLN-like"/>
</dbReference>
<dbReference type="SUPFAM" id="SSF117281">
    <property type="entry name" value="Kelch motif"/>
    <property type="match status" value="1"/>
</dbReference>
<dbReference type="Pfam" id="PF21536">
    <property type="entry name" value="BTB_KLHL33"/>
    <property type="match status" value="1"/>
</dbReference>
<organism evidence="4 5">
    <name type="scientific">Salmo salar</name>
    <name type="common">Atlantic salmon</name>
    <dbReference type="NCBI Taxonomy" id="8030"/>
    <lineage>
        <taxon>Eukaryota</taxon>
        <taxon>Metazoa</taxon>
        <taxon>Chordata</taxon>
        <taxon>Craniata</taxon>
        <taxon>Vertebrata</taxon>
        <taxon>Euteleostomi</taxon>
        <taxon>Actinopterygii</taxon>
        <taxon>Neopterygii</taxon>
        <taxon>Teleostei</taxon>
        <taxon>Protacanthopterygii</taxon>
        <taxon>Salmoniformes</taxon>
        <taxon>Salmonidae</taxon>
        <taxon>Salmoninae</taxon>
        <taxon>Salmo</taxon>
    </lineage>
</organism>
<gene>
    <name evidence="5" type="primary">LOC106608908</name>
</gene>
<name>A0ABM3F5F3_SALSA</name>
<dbReference type="SMART" id="SM00612">
    <property type="entry name" value="Kelch"/>
    <property type="match status" value="5"/>
</dbReference>
<keyword evidence="1" id="KW-0880">Kelch repeat</keyword>
<feature type="domain" description="BTB" evidence="3">
    <location>
        <begin position="229"/>
        <end position="296"/>
    </location>
</feature>
<dbReference type="Pfam" id="PF24981">
    <property type="entry name" value="Beta-prop_ATRN-LZTR1"/>
    <property type="match status" value="1"/>
</dbReference>
<dbReference type="Gene3D" id="2.120.10.80">
    <property type="entry name" value="Kelch-type beta propeller"/>
    <property type="match status" value="2"/>
</dbReference>
<dbReference type="CDD" id="cd18472">
    <property type="entry name" value="BACK_KLHL33"/>
    <property type="match status" value="1"/>
</dbReference>
<dbReference type="SMART" id="SM00875">
    <property type="entry name" value="BACK"/>
    <property type="match status" value="1"/>
</dbReference>
<dbReference type="InterPro" id="IPR000210">
    <property type="entry name" value="BTB/POZ_dom"/>
</dbReference>
<dbReference type="GeneID" id="106608908"/>
<dbReference type="Gene3D" id="1.25.40.420">
    <property type="match status" value="1"/>
</dbReference>
<evidence type="ECO:0000313" key="5">
    <source>
        <dbReference type="RefSeq" id="XP_045578542.1"/>
    </source>
</evidence>
<dbReference type="SUPFAM" id="SSF54695">
    <property type="entry name" value="POZ domain"/>
    <property type="match status" value="2"/>
</dbReference>
<dbReference type="Pfam" id="PF07707">
    <property type="entry name" value="BACK"/>
    <property type="match status" value="1"/>
</dbReference>
<keyword evidence="4" id="KW-1185">Reference proteome</keyword>
<dbReference type="PANTHER" id="PTHR45632:SF14">
    <property type="entry name" value="KELCH-LIKE PROTEIN 33"/>
    <property type="match status" value="1"/>
</dbReference>
<dbReference type="InterPro" id="IPR030609">
    <property type="entry name" value="KLHL33_BACK"/>
</dbReference>
<dbReference type="InterPro" id="IPR011333">
    <property type="entry name" value="SKP1/BTB/POZ_sf"/>
</dbReference>
<evidence type="ECO:0000256" key="1">
    <source>
        <dbReference type="ARBA" id="ARBA00022441"/>
    </source>
</evidence>
<sequence>MQGSQYSKIDLERGLAEKEDNKIQEVKEVKEEWAVDGEQEGVIDDVDTTRVYSRDSYARETFKALEQLRDSSLLTDLTLSTENGQRLHAHSLVLAAVSSLVHHALTHQRLPKWDEEMEKMRERREFDMNIQTEIFISLGFEVRCVGLAGVTEFAYTGAISALNRDSLAQIQTAAKTLGVPRVLELCSKEEGKMKKGVEKRAEEKKISAEEQMKLTLQSIRQLWKEGVGCDVELEVDGTSFHVHRVLLAASSDFFRGMFTSGMKESQQPCVALPFLEAAELEAIIGCSYSGSLPLSWGRVFEITCTALQLQFQPALSLCLNFLEQEIDAHSCLDVASFAEAYGMPELLEVANSFVLRHFQNVAATPKFQDLPAKKLRRYLKSDSLFVPSELVVFKAVVVWIEACPSKRLKLTRELMKKVHFPLMNVKEFNEVKTTKLWSERNTEGLYLTILEDYHSHHVAPRTLCRVYLPKDSLVLVGGDQISADFSRRSPSRELWFGNSLRNYTGIVKNVEWRLLGEMPKPPRLSHEVAVLTGKLYVVGGQSYEGMLDVFNSTYRYDPLQNLWERLADLHKTRCNFSMVVLDRMIYAIGGDIDPETNLDSVERYCPNTDSWSFARPLDMTLSCHAATILDGKIFISGGLDCRHQCLVSMFLYHPERGTTYLAEMSQPRARHCMETLNGHLYVAGGVTVDENMTSINQLACEVYDSVSELWSALTPLAVPHVGAASVVLEGMLYVLGGYCQEDYRETRLVHRYDPTIQLWENMGEMPGPNTGIRACLLHLPNHLRQ</sequence>
<dbReference type="Proteomes" id="UP001652741">
    <property type="component" value="Chromosome ssa07"/>
</dbReference>
<dbReference type="RefSeq" id="XP_045578542.1">
    <property type="nucleotide sequence ID" value="XM_045722586.1"/>
</dbReference>
<feature type="domain" description="BTB" evidence="3">
    <location>
        <begin position="75"/>
        <end position="163"/>
    </location>
</feature>
<dbReference type="InterPro" id="IPR011705">
    <property type="entry name" value="BACK"/>
</dbReference>
<evidence type="ECO:0000256" key="2">
    <source>
        <dbReference type="ARBA" id="ARBA00022737"/>
    </source>
</evidence>
<dbReference type="PANTHER" id="PTHR45632">
    <property type="entry name" value="LD33804P"/>
    <property type="match status" value="1"/>
</dbReference>
<dbReference type="Pfam" id="PF00651">
    <property type="entry name" value="BTB"/>
    <property type="match status" value="1"/>
</dbReference>